<evidence type="ECO:0000313" key="4">
    <source>
        <dbReference type="Proteomes" id="UP000295188"/>
    </source>
</evidence>
<keyword evidence="2" id="KW-0472">Membrane</keyword>
<keyword evidence="4" id="KW-1185">Reference proteome</keyword>
<organism evidence="3 4">
    <name type="scientific">Pectinatus cerevisiiphilus</name>
    <dbReference type="NCBI Taxonomy" id="86956"/>
    <lineage>
        <taxon>Bacteria</taxon>
        <taxon>Bacillati</taxon>
        <taxon>Bacillota</taxon>
        <taxon>Negativicutes</taxon>
        <taxon>Selenomonadales</taxon>
        <taxon>Selenomonadaceae</taxon>
        <taxon>Pectinatus</taxon>
    </lineage>
</organism>
<protein>
    <submittedName>
        <fullName evidence="3">Uncharacterized protein</fullName>
    </submittedName>
</protein>
<comment type="caution">
    <text evidence="3">The sequence shown here is derived from an EMBL/GenBank/DDBJ whole genome shotgun (WGS) entry which is preliminary data.</text>
</comment>
<name>A0A4R3K0C4_9FIRM</name>
<reference evidence="3 4" key="1">
    <citation type="submission" date="2019-03" db="EMBL/GenBank/DDBJ databases">
        <title>Genomic Encyclopedia of Type Strains, Phase IV (KMG-IV): sequencing the most valuable type-strain genomes for metagenomic binning, comparative biology and taxonomic classification.</title>
        <authorList>
            <person name="Goeker M."/>
        </authorList>
    </citation>
    <scope>NUCLEOTIDE SEQUENCE [LARGE SCALE GENOMIC DNA]</scope>
    <source>
        <strain evidence="3 4">DSM 20467</strain>
    </source>
</reference>
<evidence type="ECO:0000256" key="2">
    <source>
        <dbReference type="SAM" id="Phobius"/>
    </source>
</evidence>
<dbReference type="Proteomes" id="UP000295188">
    <property type="component" value="Unassembled WGS sequence"/>
</dbReference>
<proteinExistence type="predicted"/>
<keyword evidence="1" id="KW-0175">Coiled coil</keyword>
<sequence>MTDSSIISALISLGGIIISFCITAYKTKKELKIQKVKLNMEYQNFKKQREEFTKTLQNQQTTTYKELITAERLKWLNQLRSEMSAMTAAVYSLKNKCLAEKEPFTVYDLAEMCSQVRNHGDLAILLLGPEDNDLIKEINTFIEKIYVKAGIQYEFAHRNRHVRACEIDIEELVDKMRNSCQHFLKNYTKEIEKEAKKMFISGTK</sequence>
<accession>A0A4R3K0C4</accession>
<feature type="transmembrane region" description="Helical" evidence="2">
    <location>
        <begin position="6"/>
        <end position="25"/>
    </location>
</feature>
<dbReference type="AlphaFoldDB" id="A0A4R3K0C4"/>
<evidence type="ECO:0000256" key="1">
    <source>
        <dbReference type="SAM" id="Coils"/>
    </source>
</evidence>
<evidence type="ECO:0000313" key="3">
    <source>
        <dbReference type="EMBL" id="TCS75387.1"/>
    </source>
</evidence>
<keyword evidence="2" id="KW-1133">Transmembrane helix</keyword>
<gene>
    <name evidence="3" type="ORF">EDC37_1327</name>
</gene>
<keyword evidence="2" id="KW-0812">Transmembrane</keyword>
<feature type="coiled-coil region" evidence="1">
    <location>
        <begin position="28"/>
        <end position="62"/>
    </location>
</feature>
<dbReference type="RefSeq" id="WP_132551684.1">
    <property type="nucleotide sequence ID" value="NZ_SMAA01000032.1"/>
</dbReference>
<dbReference type="EMBL" id="SMAA01000032">
    <property type="protein sequence ID" value="TCS75387.1"/>
    <property type="molecule type" value="Genomic_DNA"/>
</dbReference>